<reference evidence="2" key="1">
    <citation type="submission" date="2023-10" db="EMBL/GenBank/DDBJ databases">
        <authorList>
            <person name="Noh H."/>
        </authorList>
    </citation>
    <scope>NUCLEOTIDE SEQUENCE</scope>
    <source>
        <strain evidence="2">DUCC4014</strain>
    </source>
</reference>
<protein>
    <submittedName>
        <fullName evidence="2">Uncharacterized protein</fullName>
    </submittedName>
</protein>
<keyword evidence="3" id="KW-1185">Reference proteome</keyword>
<feature type="compositionally biased region" description="Polar residues" evidence="1">
    <location>
        <begin position="302"/>
        <end position="321"/>
    </location>
</feature>
<dbReference type="RefSeq" id="XP_062623748.1">
    <property type="nucleotide sequence ID" value="XM_062767764.1"/>
</dbReference>
<evidence type="ECO:0000256" key="1">
    <source>
        <dbReference type="SAM" id="MobiDB-lite"/>
    </source>
</evidence>
<dbReference type="Proteomes" id="UP000827549">
    <property type="component" value="Chromosome 1"/>
</dbReference>
<accession>A0AAF0Y4V9</accession>
<name>A0AAF0Y4V9_9TREE</name>
<proteinExistence type="predicted"/>
<gene>
    <name evidence="2" type="ORF">LOC62_01G001280</name>
</gene>
<organism evidence="2 3">
    <name type="scientific">Vanrija pseudolonga</name>
    <dbReference type="NCBI Taxonomy" id="143232"/>
    <lineage>
        <taxon>Eukaryota</taxon>
        <taxon>Fungi</taxon>
        <taxon>Dikarya</taxon>
        <taxon>Basidiomycota</taxon>
        <taxon>Agaricomycotina</taxon>
        <taxon>Tremellomycetes</taxon>
        <taxon>Trichosporonales</taxon>
        <taxon>Trichosporonaceae</taxon>
        <taxon>Vanrija</taxon>
    </lineage>
</organism>
<dbReference type="AlphaFoldDB" id="A0AAF0Y4V9"/>
<feature type="region of interest" description="Disordered" evidence="1">
    <location>
        <begin position="136"/>
        <end position="355"/>
    </location>
</feature>
<dbReference type="EMBL" id="CP086714">
    <property type="protein sequence ID" value="WOO77716.1"/>
    <property type="molecule type" value="Genomic_DNA"/>
</dbReference>
<evidence type="ECO:0000313" key="2">
    <source>
        <dbReference type="EMBL" id="WOO77716.1"/>
    </source>
</evidence>
<evidence type="ECO:0000313" key="3">
    <source>
        <dbReference type="Proteomes" id="UP000827549"/>
    </source>
</evidence>
<sequence length="475" mass="51253">MGNVHASITTPAFITRSVADFASEEHEKTTSACDYLPHRDESNPAVYITKVYWYTPDGRRWCMTREALCSAWINLANRELLYSSIEAYAQNVEAMRPASMARADGSDCGPVSPIARRLSLSMNPTVTRRMSMGAVATEFGEHPRRLSTSAGPSPPTRRLNLARERRPSVPLASPPTRGILLTPVSGAASPKPPASPKPGRRLSFSTTPTGAGSPRPPASPKPKPVRRLSFSMTSASASAVEDDNAAPPKPLRRLSLGLSGTTTTPSDTPKPPKPARRMSLSINTGAGAGAESSAAAKRRLSMSANSSPRSPTFPSLRSLSMSAARPEKPTPELVESDSMSSGTASPMPPDPLGRLEVGQLRGELNNLILYLQHSEERGLPPRKPDAERAATLDDILEYALSPAPSDVDLGQSWRDKLERVEQTFGEEFALPPVIAPGFKDDRDWRVRINEVEYAAGDEMPELFRPSLCSCSVCSI</sequence>
<feature type="compositionally biased region" description="Low complexity" evidence="1">
    <location>
        <begin position="253"/>
        <end position="267"/>
    </location>
</feature>
<dbReference type="GeneID" id="87804537"/>